<evidence type="ECO:0000313" key="2">
    <source>
        <dbReference type="EMBL" id="BBL05858.1"/>
    </source>
</evidence>
<evidence type="ECO:0000313" key="3">
    <source>
        <dbReference type="Proteomes" id="UP000319374"/>
    </source>
</evidence>
<feature type="transmembrane region" description="Helical" evidence="1">
    <location>
        <begin position="215"/>
        <end position="238"/>
    </location>
</feature>
<dbReference type="Proteomes" id="UP000319374">
    <property type="component" value="Chromosome"/>
</dbReference>
<name>A0A4Y1X0M8_9BACT</name>
<feature type="transmembrane region" description="Helical" evidence="1">
    <location>
        <begin position="376"/>
        <end position="394"/>
    </location>
</feature>
<organism evidence="2 3">
    <name type="scientific">Alistipes dispar</name>
    <dbReference type="NCBI Taxonomy" id="2585119"/>
    <lineage>
        <taxon>Bacteria</taxon>
        <taxon>Pseudomonadati</taxon>
        <taxon>Bacteroidota</taxon>
        <taxon>Bacteroidia</taxon>
        <taxon>Bacteroidales</taxon>
        <taxon>Rikenellaceae</taxon>
        <taxon>Alistipes</taxon>
    </lineage>
</organism>
<feature type="transmembrane region" description="Helical" evidence="1">
    <location>
        <begin position="70"/>
        <end position="89"/>
    </location>
</feature>
<gene>
    <name evidence="2" type="ORF">A5CPEGH6_04960</name>
</gene>
<dbReference type="EMBL" id="AP019736">
    <property type="protein sequence ID" value="BBL05858.1"/>
    <property type="molecule type" value="Genomic_DNA"/>
</dbReference>
<dbReference type="AlphaFoldDB" id="A0A4Y1X0M8"/>
<feature type="transmembrane region" description="Helical" evidence="1">
    <location>
        <begin position="43"/>
        <end position="63"/>
    </location>
</feature>
<keyword evidence="3" id="KW-1185">Reference proteome</keyword>
<keyword evidence="1" id="KW-0812">Transmembrane</keyword>
<sequence>MNDYSVARPTSEEKGIALAFTLIAITSTLAINHADSTIPEREYVWMAHSLMAMSLLFLLFKIVIKYSVIYAKWLFAIFLFWYFVTAFYVYRSPDISLNLSTISALLIFCCFNRRIWIFSYRLYYKYMVLMSAVGILAFLSLYLPVIDLPRVVCPYYGDRLSDSYLYYDYYFSYIVVMGPFARLCGLFNEPGYFGTFLALILAAENFNMKRLGNKILMTAGVFTFSVAFFVTLLLFFVLRLVVTGNFKIIIGGILLLVMVAILGAENENVAHLMERFTFIDGKLAAINRTGSSFDYFFDRFIRTPRLFLGYGRGYLESHQEIGNLSYKTYLVEYGLVACLIFWGGLFYNAVKYSERNRVAVIFAVLFMINIYQRPGIFVFGYMLLLFGGVCHIVANSQSKPAALPDDGNL</sequence>
<evidence type="ECO:0008006" key="4">
    <source>
        <dbReference type="Google" id="ProtNLM"/>
    </source>
</evidence>
<feature type="transmembrane region" description="Helical" evidence="1">
    <location>
        <begin position="95"/>
        <end position="111"/>
    </location>
</feature>
<feature type="transmembrane region" description="Helical" evidence="1">
    <location>
        <begin position="123"/>
        <end position="143"/>
    </location>
</feature>
<evidence type="ECO:0000256" key="1">
    <source>
        <dbReference type="SAM" id="Phobius"/>
    </source>
</evidence>
<feature type="transmembrane region" description="Helical" evidence="1">
    <location>
        <begin position="244"/>
        <end position="264"/>
    </location>
</feature>
<reference evidence="3" key="1">
    <citation type="submission" date="2019-06" db="EMBL/GenBank/DDBJ databases">
        <title>Alistipes onderdonkii subsp. vulgaris subsp. nov., Alistipes dispar sp. nov. and Alistipes communis sp. nov., isolated from human faeces, and creation of Alistipes onderdonkii subsp. onderdonkii subsp. nov.</title>
        <authorList>
            <person name="Sakamoto M."/>
            <person name="Ikeyama N."/>
            <person name="Ogata Y."/>
            <person name="Suda W."/>
            <person name="Iino T."/>
            <person name="Hattori M."/>
            <person name="Ohkuma M."/>
        </authorList>
    </citation>
    <scope>NUCLEOTIDE SEQUENCE [LARGE SCALE GENOMIC DNA]</scope>
    <source>
        <strain evidence="3">5CPEGH6</strain>
    </source>
</reference>
<dbReference type="RefSeq" id="WP_141427727.1">
    <property type="nucleotide sequence ID" value="NZ_AP019736.1"/>
</dbReference>
<feature type="transmembrane region" description="Helical" evidence="1">
    <location>
        <begin position="330"/>
        <end position="350"/>
    </location>
</feature>
<dbReference type="GeneID" id="98672469"/>
<keyword evidence="1" id="KW-0472">Membrane</keyword>
<dbReference type="OrthoDB" id="2087216at2"/>
<feature type="transmembrane region" description="Helical" evidence="1">
    <location>
        <begin position="15"/>
        <end position="31"/>
    </location>
</feature>
<feature type="transmembrane region" description="Helical" evidence="1">
    <location>
        <begin position="170"/>
        <end position="203"/>
    </location>
</feature>
<proteinExistence type="predicted"/>
<dbReference type="KEGG" id="ada:A5CPEGH6_04960"/>
<keyword evidence="1" id="KW-1133">Transmembrane helix</keyword>
<protein>
    <recommendedName>
        <fullName evidence="4">O-antigen polymerase</fullName>
    </recommendedName>
</protein>
<accession>A0A4Y1X0M8</accession>